<evidence type="ECO:0000313" key="4">
    <source>
        <dbReference type="Proteomes" id="UP000009168"/>
    </source>
</evidence>
<dbReference type="RefSeq" id="XP_001025301.1">
    <property type="nucleotide sequence ID" value="XM_001025301.1"/>
</dbReference>
<feature type="region of interest" description="Disordered" evidence="1">
    <location>
        <begin position="487"/>
        <end position="528"/>
    </location>
</feature>
<evidence type="ECO:0000256" key="1">
    <source>
        <dbReference type="SAM" id="MobiDB-lite"/>
    </source>
</evidence>
<reference evidence="4" key="1">
    <citation type="journal article" date="2006" name="PLoS Biol.">
        <title>Macronuclear genome sequence of the ciliate Tetrahymena thermophila, a model eukaryote.</title>
        <authorList>
            <person name="Eisen J.A."/>
            <person name="Coyne R.S."/>
            <person name="Wu M."/>
            <person name="Wu D."/>
            <person name="Thiagarajan M."/>
            <person name="Wortman J.R."/>
            <person name="Badger J.H."/>
            <person name="Ren Q."/>
            <person name="Amedeo P."/>
            <person name="Jones K.M."/>
            <person name="Tallon L.J."/>
            <person name="Delcher A.L."/>
            <person name="Salzberg S.L."/>
            <person name="Silva J.C."/>
            <person name="Haas B.J."/>
            <person name="Majoros W.H."/>
            <person name="Farzad M."/>
            <person name="Carlton J.M."/>
            <person name="Smith R.K. Jr."/>
            <person name="Garg J."/>
            <person name="Pearlman R.E."/>
            <person name="Karrer K.M."/>
            <person name="Sun L."/>
            <person name="Manning G."/>
            <person name="Elde N.C."/>
            <person name="Turkewitz A.P."/>
            <person name="Asai D.J."/>
            <person name="Wilkes D.E."/>
            <person name="Wang Y."/>
            <person name="Cai H."/>
            <person name="Collins K."/>
            <person name="Stewart B.A."/>
            <person name="Lee S.R."/>
            <person name="Wilamowska K."/>
            <person name="Weinberg Z."/>
            <person name="Ruzzo W.L."/>
            <person name="Wloga D."/>
            <person name="Gaertig J."/>
            <person name="Frankel J."/>
            <person name="Tsao C.-C."/>
            <person name="Gorovsky M.A."/>
            <person name="Keeling P.J."/>
            <person name="Waller R.F."/>
            <person name="Patron N.J."/>
            <person name="Cherry J.M."/>
            <person name="Stover N.A."/>
            <person name="Krieger C.J."/>
            <person name="del Toro C."/>
            <person name="Ryder H.F."/>
            <person name="Williamson S.C."/>
            <person name="Barbeau R.A."/>
            <person name="Hamilton E.P."/>
            <person name="Orias E."/>
        </authorList>
    </citation>
    <scope>NUCLEOTIDE SEQUENCE [LARGE SCALE GENOMIC DNA]</scope>
    <source>
        <strain evidence="4">SB210</strain>
    </source>
</reference>
<feature type="compositionally biased region" description="Low complexity" evidence="1">
    <location>
        <begin position="591"/>
        <end position="602"/>
    </location>
</feature>
<dbReference type="AlphaFoldDB" id="Q24BB5"/>
<evidence type="ECO:0000313" key="3">
    <source>
        <dbReference type="EMBL" id="EAS05056.1"/>
    </source>
</evidence>
<dbReference type="GeneID" id="7824323"/>
<dbReference type="Gene3D" id="1.20.1050.80">
    <property type="entry name" value="VPS9 domain"/>
    <property type="match status" value="1"/>
</dbReference>
<protein>
    <submittedName>
        <fullName evidence="3">Vacuolar sorting protein 9, VPS9 domain protein</fullName>
    </submittedName>
</protein>
<dbReference type="InterPro" id="IPR003123">
    <property type="entry name" value="VPS9"/>
</dbReference>
<dbReference type="STRING" id="312017.Q24BB5"/>
<proteinExistence type="predicted"/>
<feature type="compositionally biased region" description="Polar residues" evidence="1">
    <location>
        <begin position="495"/>
        <end position="524"/>
    </location>
</feature>
<dbReference type="InParanoid" id="Q24BB5"/>
<accession>Q24BB5</accession>
<dbReference type="Proteomes" id="UP000009168">
    <property type="component" value="Unassembled WGS sequence"/>
</dbReference>
<dbReference type="SUPFAM" id="SSF109993">
    <property type="entry name" value="VPS9 domain"/>
    <property type="match status" value="1"/>
</dbReference>
<name>Q24BB5_TETTS</name>
<dbReference type="Pfam" id="PF02204">
    <property type="entry name" value="VPS9"/>
    <property type="match status" value="1"/>
</dbReference>
<sequence length="772" mass="89987">MGNSSSQGYKNNFRKATKLKKQKIDKKSKWRGISLCKNEYMDDGQEAWLLHFKGECNDLKETCQWANQCLYALKSYEGYPVSHYQTEISSCGLSRNSIQGDGKSKKKKKSYEHLNPQQKYKKLYKKSDLIEEDQNSSFSLTGSLVGGIGPSIGGNKKSSSINSFSINNNQNKNSFSSINSSPSYVFPQYLIHRNEIQNQNREQIEALELYVLKTSMIAKHLQDNNNVLGFLTQIFLETYINSYEGISKRLYEMRKQKLNTPINEEAQIVDKAIQDIQQFIRVMQETIQLFYNLNREFKRSNTEIKKNPVPNHFNRENMLNFVTSQVFANQKLYEITFMLLQLEDLDQEARLQQSMITLIDKNPQDFYIQDRLCLNERTLKHFNKGSVKYIQEEQENEFTGTESLNAVTEKDSNYESEIKNYKRKNDKYLVNENLVEEKVEEENQEDMSIRKSPLKKDTKYEDEEETKFNEEDCSELACQIGGIKQFGNSHKKNTKQQNNHSQEVTKSNLSNHPTNQSSHTPSHMQQRKSHCKELEYYYTQSFDNKIELFKDANLNNSQTFHHPLSSDQIQNQRESYASNNEEITEKESEEGQQSSSSSSALENSKENQVNNSKDGLQAIQKNFQSDIHDESNQQKNDELPDKFYFEKLKRESYYKCFKYILKIKKQQSPIGKMKMIVKASENILVCINNFYKMYGIQQNNFLDADDVLSIFSYFTCKCFQHEMNTHIKLISKFITSNLLNSISGYYLTTLSASLQNILEFRNGSLLQSVIEQ</sequence>
<dbReference type="PROSITE" id="PS51205">
    <property type="entry name" value="VPS9"/>
    <property type="match status" value="1"/>
</dbReference>
<dbReference type="HOGENOM" id="CLU_362300_0_0_1"/>
<dbReference type="InterPro" id="IPR037191">
    <property type="entry name" value="VPS9_dom_sf"/>
</dbReference>
<dbReference type="EMBL" id="GG662422">
    <property type="protein sequence ID" value="EAS05056.1"/>
    <property type="molecule type" value="Genomic_DNA"/>
</dbReference>
<dbReference type="KEGG" id="tet:TTHERM_01299620"/>
<gene>
    <name evidence="3" type="ORF">TTHERM_01299620</name>
</gene>
<dbReference type="OrthoDB" id="287351at2759"/>
<feature type="region of interest" description="Disordered" evidence="1">
    <location>
        <begin position="559"/>
        <end position="611"/>
    </location>
</feature>
<feature type="region of interest" description="Disordered" evidence="1">
    <location>
        <begin position="439"/>
        <end position="468"/>
    </location>
</feature>
<evidence type="ECO:0000259" key="2">
    <source>
        <dbReference type="PROSITE" id="PS51205"/>
    </source>
</evidence>
<feature type="domain" description="VPS9" evidence="2">
    <location>
        <begin position="626"/>
        <end position="766"/>
    </location>
</feature>
<feature type="compositionally biased region" description="Polar residues" evidence="1">
    <location>
        <begin position="559"/>
        <end position="580"/>
    </location>
</feature>
<organism evidence="3 4">
    <name type="scientific">Tetrahymena thermophila (strain SB210)</name>
    <dbReference type="NCBI Taxonomy" id="312017"/>
    <lineage>
        <taxon>Eukaryota</taxon>
        <taxon>Sar</taxon>
        <taxon>Alveolata</taxon>
        <taxon>Ciliophora</taxon>
        <taxon>Intramacronucleata</taxon>
        <taxon>Oligohymenophorea</taxon>
        <taxon>Hymenostomatida</taxon>
        <taxon>Tetrahymenina</taxon>
        <taxon>Tetrahymenidae</taxon>
        <taxon>Tetrahymena</taxon>
    </lineage>
</organism>
<keyword evidence="4" id="KW-1185">Reference proteome</keyword>